<accession>A0A401SZP6</accession>
<protein>
    <submittedName>
        <fullName evidence="1">Uncharacterized protein</fullName>
    </submittedName>
</protein>
<organism evidence="1 2">
    <name type="scientific">Chiloscyllium punctatum</name>
    <name type="common">Brownbanded bambooshark</name>
    <name type="synonym">Hemiscyllium punctatum</name>
    <dbReference type="NCBI Taxonomy" id="137246"/>
    <lineage>
        <taxon>Eukaryota</taxon>
        <taxon>Metazoa</taxon>
        <taxon>Chordata</taxon>
        <taxon>Craniata</taxon>
        <taxon>Vertebrata</taxon>
        <taxon>Chondrichthyes</taxon>
        <taxon>Elasmobranchii</taxon>
        <taxon>Galeomorphii</taxon>
        <taxon>Galeoidea</taxon>
        <taxon>Orectolobiformes</taxon>
        <taxon>Hemiscylliidae</taxon>
        <taxon>Chiloscyllium</taxon>
    </lineage>
</organism>
<dbReference type="AlphaFoldDB" id="A0A401SZP6"/>
<reference evidence="1 2" key="1">
    <citation type="journal article" date="2018" name="Nat. Ecol. Evol.">
        <title>Shark genomes provide insights into elasmobranch evolution and the origin of vertebrates.</title>
        <authorList>
            <person name="Hara Y"/>
            <person name="Yamaguchi K"/>
            <person name="Onimaru K"/>
            <person name="Kadota M"/>
            <person name="Koyanagi M"/>
            <person name="Keeley SD"/>
            <person name="Tatsumi K"/>
            <person name="Tanaka K"/>
            <person name="Motone F"/>
            <person name="Kageyama Y"/>
            <person name="Nozu R"/>
            <person name="Adachi N"/>
            <person name="Nishimura O"/>
            <person name="Nakagawa R"/>
            <person name="Tanegashima C"/>
            <person name="Kiyatake I"/>
            <person name="Matsumoto R"/>
            <person name="Murakumo K"/>
            <person name="Nishida K"/>
            <person name="Terakita A"/>
            <person name="Kuratani S"/>
            <person name="Sato K"/>
            <person name="Hyodo S Kuraku.S."/>
        </authorList>
    </citation>
    <scope>NUCLEOTIDE SEQUENCE [LARGE SCALE GENOMIC DNA]</scope>
</reference>
<dbReference type="Proteomes" id="UP000287033">
    <property type="component" value="Unassembled WGS sequence"/>
</dbReference>
<gene>
    <name evidence="1" type="ORF">chiPu_0014351</name>
</gene>
<sequence>MCVANSEFEHACNERWLETNVGLSYPQTGFIQFEGSRNIFSWFLMSSQLQAPAGDLKTVRFFGRLFGV</sequence>
<dbReference type="EMBL" id="BEZZ01000752">
    <property type="protein sequence ID" value="GCC35863.1"/>
    <property type="molecule type" value="Genomic_DNA"/>
</dbReference>
<comment type="caution">
    <text evidence="1">The sequence shown here is derived from an EMBL/GenBank/DDBJ whole genome shotgun (WGS) entry which is preliminary data.</text>
</comment>
<name>A0A401SZP6_CHIPU</name>
<evidence type="ECO:0000313" key="2">
    <source>
        <dbReference type="Proteomes" id="UP000287033"/>
    </source>
</evidence>
<proteinExistence type="predicted"/>
<keyword evidence="2" id="KW-1185">Reference proteome</keyword>
<evidence type="ECO:0000313" key="1">
    <source>
        <dbReference type="EMBL" id="GCC35863.1"/>
    </source>
</evidence>